<name>A0A9X6XW25_BACCE</name>
<proteinExistence type="predicted"/>
<dbReference type="EMBL" id="NVMX01000104">
    <property type="protein sequence ID" value="PDZ94836.1"/>
    <property type="molecule type" value="Genomic_DNA"/>
</dbReference>
<evidence type="ECO:0000313" key="1">
    <source>
        <dbReference type="EMBL" id="PDZ94836.1"/>
    </source>
</evidence>
<comment type="caution">
    <text evidence="1">The sequence shown here is derived from an EMBL/GenBank/DDBJ whole genome shotgun (WGS) entry which is preliminary data.</text>
</comment>
<evidence type="ECO:0000313" key="2">
    <source>
        <dbReference type="Proteomes" id="UP000219922"/>
    </source>
</evidence>
<dbReference type="RefSeq" id="WP_098006584.1">
    <property type="nucleotide sequence ID" value="NZ_NVMX01000104.1"/>
</dbReference>
<dbReference type="Proteomes" id="UP000219922">
    <property type="component" value="Unassembled WGS sequence"/>
</dbReference>
<gene>
    <name evidence="1" type="ORF">CON36_31690</name>
</gene>
<sequence length="263" mass="31049">MKRYTIDFLFCEGNFSMVVNTNHIFEVTSEEAKKKLASSLECKISRFLNPYYDKAEDRIIIEIIDNGFFDEAWVSKFSYYDETKGEYLNIDGLYPVQNPKCETIISEKEFKTLIKNEYKGYLESKECLTFESVSYGVNSVPLKTKEMLLNTEIGDRWVNMNGVAIEHREEGIQWETTNRPFPRKITKEIASSEIATMEWVFQPGKYKECLFYFQYSSDVIEDWTESDCKKEIHRNWESFNMDMSIEEFEAQLHDKNSYKSIIA</sequence>
<dbReference type="AlphaFoldDB" id="A0A9X6XW25"/>
<organism evidence="1 2">
    <name type="scientific">Bacillus cereus</name>
    <dbReference type="NCBI Taxonomy" id="1396"/>
    <lineage>
        <taxon>Bacteria</taxon>
        <taxon>Bacillati</taxon>
        <taxon>Bacillota</taxon>
        <taxon>Bacilli</taxon>
        <taxon>Bacillales</taxon>
        <taxon>Bacillaceae</taxon>
        <taxon>Bacillus</taxon>
        <taxon>Bacillus cereus group</taxon>
    </lineage>
</organism>
<reference evidence="1 2" key="1">
    <citation type="submission" date="2017-09" db="EMBL/GenBank/DDBJ databases">
        <title>Large-scale bioinformatics analysis of Bacillus genomes uncovers conserved roles of natural products in bacterial physiology.</title>
        <authorList>
            <consortium name="Agbiome Team Llc"/>
            <person name="Bleich R.M."/>
            <person name="Grubbs K.J."/>
            <person name="Santa Maria K.C."/>
            <person name="Allen S.E."/>
            <person name="Farag S."/>
            <person name="Shank E.A."/>
            <person name="Bowers A."/>
        </authorList>
    </citation>
    <scope>NUCLEOTIDE SEQUENCE [LARGE SCALE GENOMIC DNA]</scope>
    <source>
        <strain evidence="1 2">AFS092789</strain>
    </source>
</reference>
<accession>A0A9X6XW25</accession>
<protein>
    <submittedName>
        <fullName evidence="1">Uncharacterized protein</fullName>
    </submittedName>
</protein>